<feature type="domain" description="DDE Tnp4" evidence="8">
    <location>
        <begin position="150"/>
        <end position="300"/>
    </location>
</feature>
<name>A0A8X6M5S4_TRICU</name>
<dbReference type="EMBL" id="BMAO01009644">
    <property type="protein sequence ID" value="GFR32364.1"/>
    <property type="molecule type" value="Genomic_DNA"/>
</dbReference>
<keyword evidence="10" id="KW-1185">Reference proteome</keyword>
<reference evidence="9" key="1">
    <citation type="submission" date="2020-07" db="EMBL/GenBank/DDBJ databases">
        <title>Multicomponent nature underlies the extraordinary mechanical properties of spider dragline silk.</title>
        <authorList>
            <person name="Kono N."/>
            <person name="Nakamura H."/>
            <person name="Mori M."/>
            <person name="Yoshida Y."/>
            <person name="Ohtoshi R."/>
            <person name="Malay A.D."/>
            <person name="Moran D.A.P."/>
            <person name="Tomita M."/>
            <person name="Numata K."/>
            <person name="Arakawa K."/>
        </authorList>
    </citation>
    <scope>NUCLEOTIDE SEQUENCE</scope>
</reference>
<dbReference type="GO" id="GO:0004518">
    <property type="term" value="F:nuclease activity"/>
    <property type="evidence" value="ECO:0007669"/>
    <property type="project" value="UniProtKB-KW"/>
</dbReference>
<comment type="similarity">
    <text evidence="3">Belongs to the HARBI1 family.</text>
</comment>
<keyword evidence="7" id="KW-0539">Nucleus</keyword>
<evidence type="ECO:0000256" key="4">
    <source>
        <dbReference type="ARBA" id="ARBA00022722"/>
    </source>
</evidence>
<comment type="caution">
    <text evidence="9">The sequence shown here is derived from an EMBL/GenBank/DDBJ whole genome shotgun (WGS) entry which is preliminary data.</text>
</comment>
<proteinExistence type="inferred from homology"/>
<gene>
    <name evidence="9" type="primary">HARBI1_14</name>
    <name evidence="9" type="ORF">TNCT_725791</name>
</gene>
<evidence type="ECO:0000256" key="2">
    <source>
        <dbReference type="ARBA" id="ARBA00004123"/>
    </source>
</evidence>
<keyword evidence="5" id="KW-0479">Metal-binding</keyword>
<evidence type="ECO:0000313" key="10">
    <source>
        <dbReference type="Proteomes" id="UP000887116"/>
    </source>
</evidence>
<evidence type="ECO:0000256" key="5">
    <source>
        <dbReference type="ARBA" id="ARBA00022723"/>
    </source>
</evidence>
<protein>
    <submittedName>
        <fullName evidence="9">Nuclease HARBI1</fullName>
    </submittedName>
</protein>
<comment type="cofactor">
    <cofactor evidence="1">
        <name>a divalent metal cation</name>
        <dbReference type="ChEBI" id="CHEBI:60240"/>
    </cofactor>
</comment>
<comment type="subcellular location">
    <subcellularLocation>
        <location evidence="2">Nucleus</location>
    </subcellularLocation>
</comment>
<dbReference type="InterPro" id="IPR027806">
    <property type="entry name" value="HARBI1_dom"/>
</dbReference>
<dbReference type="GO" id="GO:0046872">
    <property type="term" value="F:metal ion binding"/>
    <property type="evidence" value="ECO:0007669"/>
    <property type="project" value="UniProtKB-KW"/>
</dbReference>
<dbReference type="AlphaFoldDB" id="A0A8X6M5S4"/>
<dbReference type="InterPro" id="IPR045249">
    <property type="entry name" value="HARBI1-like"/>
</dbReference>
<sequence length="342" mass="38439">HPYAELNYLDAHKLKISIIKDSFLSTGFLSLYVTGVEVNKLNASRYYRDTSRKLLRTKLDSATGRNHALTAAEKVLTAVRFFAFGNRQINVGDLHSISQPSTSRAITDVARALAELRPQYIDLPQTEDQRMQISQKFYREFGFPGVYGALDCSLIKILNPGGSLAETFRCRKGFFALNVQTVSDPDLYIRNIVVRWPGSTHDSTVFDHTYLRAHVETEVPSSYHLLGDSGYPLRSYLMTPFLNPVGAGQVRYNAAHARARNVVERQYGVWKKRFSCIDTPFRCSLETAQTVIVATAVLHNLALSLGDYEDSLPLQQDETMVNHSQEHGGIAKRNAIVANFFN</sequence>
<evidence type="ECO:0000259" key="8">
    <source>
        <dbReference type="Pfam" id="PF13359"/>
    </source>
</evidence>
<dbReference type="PANTHER" id="PTHR22930">
    <property type="match status" value="1"/>
</dbReference>
<feature type="non-terminal residue" evidence="9">
    <location>
        <position position="1"/>
    </location>
</feature>
<evidence type="ECO:0000256" key="6">
    <source>
        <dbReference type="ARBA" id="ARBA00022801"/>
    </source>
</evidence>
<dbReference type="Pfam" id="PF13359">
    <property type="entry name" value="DDE_Tnp_4"/>
    <property type="match status" value="1"/>
</dbReference>
<dbReference type="GO" id="GO:0016787">
    <property type="term" value="F:hydrolase activity"/>
    <property type="evidence" value="ECO:0007669"/>
    <property type="project" value="UniProtKB-KW"/>
</dbReference>
<keyword evidence="6" id="KW-0378">Hydrolase</keyword>
<evidence type="ECO:0000256" key="7">
    <source>
        <dbReference type="ARBA" id="ARBA00023242"/>
    </source>
</evidence>
<dbReference type="PANTHER" id="PTHR22930:SF289">
    <property type="entry name" value="DDE TNP4 DOMAIN-CONTAINING PROTEIN-RELATED"/>
    <property type="match status" value="1"/>
</dbReference>
<dbReference type="GO" id="GO:0005634">
    <property type="term" value="C:nucleus"/>
    <property type="evidence" value="ECO:0007669"/>
    <property type="project" value="UniProtKB-SubCell"/>
</dbReference>
<dbReference type="Proteomes" id="UP000887116">
    <property type="component" value="Unassembled WGS sequence"/>
</dbReference>
<keyword evidence="4" id="KW-0540">Nuclease</keyword>
<dbReference type="OrthoDB" id="6432587at2759"/>
<evidence type="ECO:0000256" key="3">
    <source>
        <dbReference type="ARBA" id="ARBA00006958"/>
    </source>
</evidence>
<accession>A0A8X6M5S4</accession>
<organism evidence="9 10">
    <name type="scientific">Trichonephila clavata</name>
    <name type="common">Joro spider</name>
    <name type="synonym">Nephila clavata</name>
    <dbReference type="NCBI Taxonomy" id="2740835"/>
    <lineage>
        <taxon>Eukaryota</taxon>
        <taxon>Metazoa</taxon>
        <taxon>Ecdysozoa</taxon>
        <taxon>Arthropoda</taxon>
        <taxon>Chelicerata</taxon>
        <taxon>Arachnida</taxon>
        <taxon>Araneae</taxon>
        <taxon>Araneomorphae</taxon>
        <taxon>Entelegynae</taxon>
        <taxon>Araneoidea</taxon>
        <taxon>Nephilidae</taxon>
        <taxon>Trichonephila</taxon>
    </lineage>
</organism>
<evidence type="ECO:0000256" key="1">
    <source>
        <dbReference type="ARBA" id="ARBA00001968"/>
    </source>
</evidence>
<evidence type="ECO:0000313" key="9">
    <source>
        <dbReference type="EMBL" id="GFR32364.1"/>
    </source>
</evidence>